<dbReference type="Pfam" id="PF14604">
    <property type="entry name" value="SH3_9"/>
    <property type="match status" value="1"/>
</dbReference>
<dbReference type="Gene3D" id="2.30.30.40">
    <property type="entry name" value="SH3 Domains"/>
    <property type="match status" value="1"/>
</dbReference>
<dbReference type="InterPro" id="IPR036028">
    <property type="entry name" value="SH3-like_dom_sf"/>
</dbReference>
<dbReference type="CDD" id="cd11770">
    <property type="entry name" value="SH3_Nephrocystin"/>
    <property type="match status" value="1"/>
</dbReference>
<dbReference type="InterPro" id="IPR030642">
    <property type="entry name" value="NPHP1_SH3"/>
</dbReference>
<evidence type="ECO:0000259" key="4">
    <source>
        <dbReference type="PROSITE" id="PS50002"/>
    </source>
</evidence>
<evidence type="ECO:0000256" key="2">
    <source>
        <dbReference type="PROSITE-ProRule" id="PRU00192"/>
    </source>
</evidence>
<reference evidence="5 6" key="1">
    <citation type="submission" date="2019-06" db="EMBL/GenBank/DDBJ databases">
        <title>Draft genomes of female and male turbot (Scophthalmus maximus).</title>
        <authorList>
            <person name="Xu H."/>
            <person name="Xu X.-W."/>
            <person name="Shao C."/>
            <person name="Chen S."/>
        </authorList>
    </citation>
    <scope>NUCLEOTIDE SEQUENCE [LARGE SCALE GENOMIC DNA]</scope>
    <source>
        <strain evidence="5">Ysfricsl-2016a</strain>
        <tissue evidence="5">Blood</tissue>
    </source>
</reference>
<evidence type="ECO:0000313" key="6">
    <source>
        <dbReference type="Proteomes" id="UP000438429"/>
    </source>
</evidence>
<organism evidence="5 6">
    <name type="scientific">Scophthalmus maximus</name>
    <name type="common">Turbot</name>
    <name type="synonym">Psetta maxima</name>
    <dbReference type="NCBI Taxonomy" id="52904"/>
    <lineage>
        <taxon>Eukaryota</taxon>
        <taxon>Metazoa</taxon>
        <taxon>Chordata</taxon>
        <taxon>Craniata</taxon>
        <taxon>Vertebrata</taxon>
        <taxon>Euteleostomi</taxon>
        <taxon>Actinopterygii</taxon>
        <taxon>Neopterygii</taxon>
        <taxon>Teleostei</taxon>
        <taxon>Neoteleostei</taxon>
        <taxon>Acanthomorphata</taxon>
        <taxon>Carangaria</taxon>
        <taxon>Pleuronectiformes</taxon>
        <taxon>Pleuronectoidei</taxon>
        <taxon>Scophthalmidae</taxon>
        <taxon>Scophthalmus</taxon>
    </lineage>
</organism>
<feature type="region of interest" description="Disordered" evidence="3">
    <location>
        <begin position="194"/>
        <end position="244"/>
    </location>
</feature>
<dbReference type="SMART" id="SM00326">
    <property type="entry name" value="SH3"/>
    <property type="match status" value="1"/>
</dbReference>
<dbReference type="InterPro" id="IPR001452">
    <property type="entry name" value="SH3_domain"/>
</dbReference>
<evidence type="ECO:0000256" key="1">
    <source>
        <dbReference type="ARBA" id="ARBA00022443"/>
    </source>
</evidence>
<keyword evidence="1 2" id="KW-0728">SH3 domain</keyword>
<dbReference type="GO" id="GO:0090251">
    <property type="term" value="P:protein localization involved in establishment of planar polarity"/>
    <property type="evidence" value="ECO:0007669"/>
    <property type="project" value="TreeGrafter"/>
</dbReference>
<feature type="compositionally biased region" description="Acidic residues" evidence="3">
    <location>
        <begin position="211"/>
        <end position="237"/>
    </location>
</feature>
<evidence type="ECO:0000256" key="3">
    <source>
        <dbReference type="SAM" id="MobiDB-lite"/>
    </source>
</evidence>
<dbReference type="SUPFAM" id="SSF50044">
    <property type="entry name" value="SH3-domain"/>
    <property type="match status" value="1"/>
</dbReference>
<feature type="region of interest" description="Disordered" evidence="3">
    <location>
        <begin position="155"/>
        <end position="179"/>
    </location>
</feature>
<feature type="region of interest" description="Disordered" evidence="3">
    <location>
        <begin position="401"/>
        <end position="427"/>
    </location>
</feature>
<dbReference type="AlphaFoldDB" id="A0A6A4S9G1"/>
<sequence length="655" mass="72814">MQIPEPEGAVPGPLSEATVPSLLLDYDLSEPGFQESSHIQFLHTTQEAEEALFGPEVPSRATTPISQGTTPDHYVLKEECEQMQGDLHPTSSQVPDLCIGCQQTNQETVALRHKPSQIPKVDRLVEDVQSQSGSTEEALRRCQELQMAAEKKLKTLKTLTKADEPAPVGNYGQRKQEEERRLQDILERLDAISLELSPPGPSTAAGNVSNEDSDVDSDVDDDDDKDSESDDADDEDVDEKRAVKLPHLSNLHNYKVVSDFRGEEQGDLSVQRGEVLRIIRKSADGWWLAQNTKGNRGIVPMNYLKWDFTFQLVDGEKGSDRGERGELSCGWAFLKLTDDAGNPLPNRTYELPVNGGTPYEQDVAVEASVTKGSKMIQQSSTRVQTKRNFSETFEHPIKKHDQPSCLLSSSSSRCPPADAPGPTAAQTDHKVEINQQSDQKAALVGTSAREKKNKTKLQTLTICNGSCDLSQYYTVYKSLSYSFGDVHLSVHHLSVIYSILLPDTLLHSLSCVHLLALHRQLLADTLLMNRPTMQNADLICNPVLSTFPVLLDQSDLLDALRRDLSFLKQEFIKVYMSSVYFLLHSPSLPCHRWADPPLEEQRARVIYTTLDSLKQSLLATGQSGGPEVFVDPAHHHIAFDITELTFDLLLVARKQ</sequence>
<dbReference type="InterPro" id="IPR039687">
    <property type="entry name" value="NPHP1"/>
</dbReference>
<dbReference type="Proteomes" id="UP000438429">
    <property type="component" value="Unassembled WGS sequence"/>
</dbReference>
<dbReference type="PANTHER" id="PTHR15176">
    <property type="entry name" value="NEPHROCYSTIN"/>
    <property type="match status" value="1"/>
</dbReference>
<feature type="compositionally biased region" description="Low complexity" evidence="3">
    <location>
        <begin position="403"/>
        <end position="416"/>
    </location>
</feature>
<dbReference type="GO" id="GO:0005929">
    <property type="term" value="C:cilium"/>
    <property type="evidence" value="ECO:0007669"/>
    <property type="project" value="TreeGrafter"/>
</dbReference>
<dbReference type="GO" id="GO:0005737">
    <property type="term" value="C:cytoplasm"/>
    <property type="evidence" value="ECO:0007669"/>
    <property type="project" value="TreeGrafter"/>
</dbReference>
<proteinExistence type="predicted"/>
<evidence type="ECO:0000313" key="5">
    <source>
        <dbReference type="EMBL" id="KAF0027721.1"/>
    </source>
</evidence>
<gene>
    <name evidence="5" type="ORF">F2P81_020462</name>
</gene>
<feature type="domain" description="SH3" evidence="4">
    <location>
        <begin position="249"/>
        <end position="309"/>
    </location>
</feature>
<accession>A0A6A4S9G1</accession>
<protein>
    <recommendedName>
        <fullName evidence="4">SH3 domain-containing protein</fullName>
    </recommendedName>
</protein>
<dbReference type="PROSITE" id="PS50002">
    <property type="entry name" value="SH3"/>
    <property type="match status" value="1"/>
</dbReference>
<dbReference type="EMBL" id="VEVO01000018">
    <property type="protein sequence ID" value="KAF0027721.1"/>
    <property type="molecule type" value="Genomic_DNA"/>
</dbReference>
<name>A0A6A4S9G1_SCOMX</name>
<comment type="caution">
    <text evidence="5">The sequence shown here is derived from an EMBL/GenBank/DDBJ whole genome shotgun (WGS) entry which is preliminary data.</text>
</comment>
<dbReference type="PANTHER" id="PTHR15176:SF1">
    <property type="entry name" value="NEPHROCYSTIN-1"/>
    <property type="match status" value="1"/>
</dbReference>